<dbReference type="PROSITE" id="PS51257">
    <property type="entry name" value="PROKAR_LIPOPROTEIN"/>
    <property type="match status" value="1"/>
</dbReference>
<dbReference type="RefSeq" id="WP_311949895.1">
    <property type="nucleotide sequence ID" value="NZ_JAVLVU010000001.1"/>
</dbReference>
<dbReference type="EMBL" id="JAVLVU010000001">
    <property type="protein sequence ID" value="MDT3403121.1"/>
    <property type="molecule type" value="Genomic_DNA"/>
</dbReference>
<gene>
    <name evidence="1" type="ORF">QE417_002193</name>
</gene>
<proteinExistence type="predicted"/>
<evidence type="ECO:0000313" key="1">
    <source>
        <dbReference type="EMBL" id="MDT3403121.1"/>
    </source>
</evidence>
<organism evidence="1 2">
    <name type="scientific">Mucilaginibacter terrae</name>
    <dbReference type="NCBI Taxonomy" id="1955052"/>
    <lineage>
        <taxon>Bacteria</taxon>
        <taxon>Pseudomonadati</taxon>
        <taxon>Bacteroidota</taxon>
        <taxon>Sphingobacteriia</taxon>
        <taxon>Sphingobacteriales</taxon>
        <taxon>Sphingobacteriaceae</taxon>
        <taxon>Mucilaginibacter</taxon>
    </lineage>
</organism>
<reference evidence="2" key="1">
    <citation type="submission" date="2023-07" db="EMBL/GenBank/DDBJ databases">
        <title>Functional and genomic diversity of the sorghum phyllosphere microbiome.</title>
        <authorList>
            <person name="Shade A."/>
        </authorList>
    </citation>
    <scope>NUCLEOTIDE SEQUENCE [LARGE SCALE GENOMIC DNA]</scope>
    <source>
        <strain evidence="2">SORGH_AS_0422</strain>
    </source>
</reference>
<sequence length="125" mass="14709">MKSAFAFLAIFFISCNFSNKKGIAIKKPASHHQWVNDTLGCKLSRSKDMALQIIKKHHLMYNTEEHFLKFFQAPDEEFRTQIQQVLRYYFNSKCQRGKLISTGEMCYAEFYFRGGKLVETNFECN</sequence>
<keyword evidence="2" id="KW-1185">Reference proteome</keyword>
<dbReference type="Proteomes" id="UP001258315">
    <property type="component" value="Unassembled WGS sequence"/>
</dbReference>
<comment type="caution">
    <text evidence="1">The sequence shown here is derived from an EMBL/GenBank/DDBJ whole genome shotgun (WGS) entry which is preliminary data.</text>
</comment>
<name>A0ABU3GU73_9SPHI</name>
<protein>
    <recommendedName>
        <fullName evidence="3">Lipoprotein</fullName>
    </recommendedName>
</protein>
<accession>A0ABU3GU73</accession>
<evidence type="ECO:0008006" key="3">
    <source>
        <dbReference type="Google" id="ProtNLM"/>
    </source>
</evidence>
<evidence type="ECO:0000313" key="2">
    <source>
        <dbReference type="Proteomes" id="UP001258315"/>
    </source>
</evidence>